<sequence length="283" mass="33479">MDHTMNLKYFNRALRKYKKHVISEEQVQEILDEIKNDIDEKIQNKDKNDLVLCLRNAIGVHLEQNAKTKILNGEAAWELIEQEVFWLIQAIKSVPASKEVSARELGGLIGLSLLWDHQEIAELIYLYASNMLSKDREYYSEEKTHHVFMTCLYYKWKTGEMPPLFDILPEDHIYQRLMKNWYQTDQLAELLYEVCEFHIYSASDTPEKNNEILLFDHIPYDYYCIKLVREKEGLETPNIEHPLLQTALANIPTSSPGYNPETDEILQYVLRNEKVPDWQRIIR</sequence>
<evidence type="ECO:0000313" key="2">
    <source>
        <dbReference type="Proteomes" id="UP000316330"/>
    </source>
</evidence>
<evidence type="ECO:0000313" key="1">
    <source>
        <dbReference type="EMBL" id="TVY02071.1"/>
    </source>
</evidence>
<dbReference type="EMBL" id="VNJJ01000003">
    <property type="protein sequence ID" value="TVY02071.1"/>
    <property type="molecule type" value="Genomic_DNA"/>
</dbReference>
<dbReference type="AlphaFoldDB" id="A0A559JQB4"/>
<reference evidence="1 2" key="1">
    <citation type="submission" date="2019-07" db="EMBL/GenBank/DDBJ databases">
        <authorList>
            <person name="Kim J."/>
        </authorList>
    </citation>
    <scope>NUCLEOTIDE SEQUENCE [LARGE SCALE GENOMIC DNA]</scope>
    <source>
        <strain evidence="1 2">G13</strain>
    </source>
</reference>
<protein>
    <submittedName>
        <fullName evidence="1">Uncharacterized protein</fullName>
    </submittedName>
</protein>
<dbReference type="OrthoDB" id="2654493at2"/>
<proteinExistence type="predicted"/>
<keyword evidence="2" id="KW-1185">Reference proteome</keyword>
<accession>A0A559JQB4</accession>
<dbReference type="RefSeq" id="WP_144699598.1">
    <property type="nucleotide sequence ID" value="NZ_VNJJ01000003.1"/>
</dbReference>
<name>A0A559JQB4_9BACL</name>
<dbReference type="Proteomes" id="UP000316330">
    <property type="component" value="Unassembled WGS sequence"/>
</dbReference>
<comment type="caution">
    <text evidence="1">The sequence shown here is derived from an EMBL/GenBank/DDBJ whole genome shotgun (WGS) entry which is preliminary data.</text>
</comment>
<gene>
    <name evidence="1" type="ORF">FPZ45_06410</name>
</gene>
<organism evidence="1 2">
    <name type="scientific">Cohnella terricola</name>
    <dbReference type="NCBI Taxonomy" id="1289167"/>
    <lineage>
        <taxon>Bacteria</taxon>
        <taxon>Bacillati</taxon>
        <taxon>Bacillota</taxon>
        <taxon>Bacilli</taxon>
        <taxon>Bacillales</taxon>
        <taxon>Paenibacillaceae</taxon>
        <taxon>Cohnella</taxon>
    </lineage>
</organism>